<evidence type="ECO:0000259" key="2">
    <source>
        <dbReference type="Pfam" id="PF04773"/>
    </source>
</evidence>
<keyword evidence="1" id="KW-0472">Membrane</keyword>
<feature type="transmembrane region" description="Helical" evidence="1">
    <location>
        <begin position="71"/>
        <end position="93"/>
    </location>
</feature>
<evidence type="ECO:0000259" key="3">
    <source>
        <dbReference type="Pfam" id="PF16344"/>
    </source>
</evidence>
<dbReference type="Proteomes" id="UP000625283">
    <property type="component" value="Unassembled WGS sequence"/>
</dbReference>
<accession>A0ABS1QYP4</accession>
<feature type="domain" description="Protein FecR C-terminal" evidence="3">
    <location>
        <begin position="306"/>
        <end position="360"/>
    </location>
</feature>
<reference evidence="4 5" key="1">
    <citation type="submission" date="2021-01" db="EMBL/GenBank/DDBJ databases">
        <title>C459-1 draft genome sequence.</title>
        <authorList>
            <person name="Zhang X.-F."/>
        </authorList>
    </citation>
    <scope>NUCLEOTIDE SEQUENCE [LARGE SCALE GENOMIC DNA]</scope>
    <source>
        <strain evidence="5">C459-1</strain>
    </source>
</reference>
<dbReference type="InterPro" id="IPR032508">
    <property type="entry name" value="FecR_C"/>
</dbReference>
<sequence>MKEVKHILALIYRFLIREEKDKEKQEIMNWYENYQIDYTPSKEHIKLTGESVKQRVFHSIQEEQSKKNRAYWWRPVIAAASIIFVAGISFWVFTRDSIQIPDSHFLSSITPSDPKAKITLESGQIIDLEKMAIDSCLRFEDIEIRKDSTGQITYVQNDTGGRSSKSSTIETPNNANYTLNLSDGTVVILNAGTKLKYPNSFNTGDRVVELDGEAYFIVQKTTSKQKFLVKTRQQITEVLGTTFNIKARNYQASEQISLEEGLIRVVNTRNTALQIVQPGQQMEISPTTTKIKTVDLEPYLAWTKGYFYLDGQNTAEVLQEIANWYDIEINYNQSKKQNNYKGKIPKNLPLNKLIDLLTFTELKAEPILQQDRLKLIIK</sequence>
<protein>
    <submittedName>
        <fullName evidence="4">FecR family protein</fullName>
    </submittedName>
</protein>
<evidence type="ECO:0000256" key="1">
    <source>
        <dbReference type="SAM" id="Phobius"/>
    </source>
</evidence>
<dbReference type="RefSeq" id="WP_202101349.1">
    <property type="nucleotide sequence ID" value="NZ_JAERTY010000001.1"/>
</dbReference>
<keyword evidence="1" id="KW-0812">Transmembrane</keyword>
<dbReference type="PANTHER" id="PTHR30273:SF2">
    <property type="entry name" value="PROTEIN FECR"/>
    <property type="match status" value="1"/>
</dbReference>
<keyword evidence="5" id="KW-1185">Reference proteome</keyword>
<dbReference type="PANTHER" id="PTHR30273">
    <property type="entry name" value="PERIPLASMIC SIGNAL SENSOR AND SIGMA FACTOR ACTIVATOR FECR-RELATED"/>
    <property type="match status" value="1"/>
</dbReference>
<evidence type="ECO:0000313" key="5">
    <source>
        <dbReference type="Proteomes" id="UP000625283"/>
    </source>
</evidence>
<feature type="domain" description="FecR protein" evidence="2">
    <location>
        <begin position="168"/>
        <end position="263"/>
    </location>
</feature>
<dbReference type="Gene3D" id="2.60.120.1440">
    <property type="match status" value="1"/>
</dbReference>
<dbReference type="InterPro" id="IPR012373">
    <property type="entry name" value="Ferrdict_sens_TM"/>
</dbReference>
<dbReference type="Pfam" id="PF16344">
    <property type="entry name" value="FecR_C"/>
    <property type="match status" value="1"/>
</dbReference>
<dbReference type="EMBL" id="JAERTY010000001">
    <property type="protein sequence ID" value="MBL1407555.1"/>
    <property type="molecule type" value="Genomic_DNA"/>
</dbReference>
<dbReference type="Gene3D" id="3.55.50.30">
    <property type="match status" value="1"/>
</dbReference>
<comment type="caution">
    <text evidence="4">The sequence shown here is derived from an EMBL/GenBank/DDBJ whole genome shotgun (WGS) entry which is preliminary data.</text>
</comment>
<gene>
    <name evidence="4" type="ORF">JKG61_02190</name>
</gene>
<proteinExistence type="predicted"/>
<keyword evidence="1" id="KW-1133">Transmembrane helix</keyword>
<dbReference type="InterPro" id="IPR006860">
    <property type="entry name" value="FecR"/>
</dbReference>
<dbReference type="Pfam" id="PF04773">
    <property type="entry name" value="FecR"/>
    <property type="match status" value="1"/>
</dbReference>
<evidence type="ECO:0000313" key="4">
    <source>
        <dbReference type="EMBL" id="MBL1407555.1"/>
    </source>
</evidence>
<name>A0ABS1QYP4_9SPHI</name>
<organism evidence="4 5">
    <name type="scientific">Sphingobacterium faecale</name>
    <dbReference type="NCBI Taxonomy" id="2803775"/>
    <lineage>
        <taxon>Bacteria</taxon>
        <taxon>Pseudomonadati</taxon>
        <taxon>Bacteroidota</taxon>
        <taxon>Sphingobacteriia</taxon>
        <taxon>Sphingobacteriales</taxon>
        <taxon>Sphingobacteriaceae</taxon>
        <taxon>Sphingobacterium</taxon>
    </lineage>
</organism>